<dbReference type="SUPFAM" id="SSF52980">
    <property type="entry name" value="Restriction endonuclease-like"/>
    <property type="match status" value="1"/>
</dbReference>
<dbReference type="CDD" id="cd22343">
    <property type="entry name" value="PDDEXK_lambda_exonuclease-like"/>
    <property type="match status" value="1"/>
</dbReference>
<dbReference type="InterPro" id="IPR019080">
    <property type="entry name" value="YqaJ_viral_recombinase"/>
</dbReference>
<reference evidence="3" key="1">
    <citation type="submission" date="2025-08" db="UniProtKB">
        <authorList>
            <consortium name="Ensembl"/>
        </authorList>
    </citation>
    <scope>IDENTIFICATION</scope>
</reference>
<organism evidence="3 4">
    <name type="scientific">Sinocyclocheilus rhinocerous</name>
    <dbReference type="NCBI Taxonomy" id="307959"/>
    <lineage>
        <taxon>Eukaryota</taxon>
        <taxon>Metazoa</taxon>
        <taxon>Chordata</taxon>
        <taxon>Craniata</taxon>
        <taxon>Vertebrata</taxon>
        <taxon>Euteleostomi</taxon>
        <taxon>Actinopterygii</taxon>
        <taxon>Neopterygii</taxon>
        <taxon>Teleostei</taxon>
        <taxon>Ostariophysi</taxon>
        <taxon>Cypriniformes</taxon>
        <taxon>Cyprinidae</taxon>
        <taxon>Cyprininae</taxon>
        <taxon>Sinocyclocheilus</taxon>
    </lineage>
</organism>
<feature type="chain" id="PRO_5025461631" description="YqaJ viral recombinase domain-containing protein" evidence="1">
    <location>
        <begin position="22"/>
        <end position="365"/>
    </location>
</feature>
<dbReference type="Proteomes" id="UP000472270">
    <property type="component" value="Unassembled WGS sequence"/>
</dbReference>
<dbReference type="InterPro" id="IPR011604">
    <property type="entry name" value="PDDEXK-like_dom_sf"/>
</dbReference>
<sequence>MNVFLRLGFSFLLLFCAPVSAQGEISILIFTLYISYLTDLVTRIINTASEGEQESTDRVDILTAAEAESHKESQAVVQSETLCTDSTVNATNLPKPLTHLFDENHSLLSQDKLQNELDKIMLTIPAYFSELNCKHLQESTRGQSSCEQWFEQRQGRITASHFNEVLRCKTSQASLTSKIMGYTSSRNAPALAWGKNNEKLAREAFTSNQMTCHDRLRVEEVGLVVNPKFPHLGASPDRIIHCKCCPPATLEIKCPLKYANMSIPDAIKSKVFCLGKNFELKKDHAYYTQVQGQMAVCELKTSYFVIWTTEECHTQKVEFSEEYWAQIRPKLDLFYRQHILTETCTLKLKKQFLIAEASCSCKKNV</sequence>
<evidence type="ECO:0000256" key="1">
    <source>
        <dbReference type="SAM" id="SignalP"/>
    </source>
</evidence>
<dbReference type="Pfam" id="PF09588">
    <property type="entry name" value="YqaJ"/>
    <property type="match status" value="1"/>
</dbReference>
<keyword evidence="4" id="KW-1185">Reference proteome</keyword>
<protein>
    <recommendedName>
        <fullName evidence="2">YqaJ viral recombinase domain-containing protein</fullName>
    </recommendedName>
</protein>
<dbReference type="AlphaFoldDB" id="A0A673MW71"/>
<evidence type="ECO:0000259" key="2">
    <source>
        <dbReference type="Pfam" id="PF09588"/>
    </source>
</evidence>
<dbReference type="InterPro" id="IPR011335">
    <property type="entry name" value="Restrct_endonuc-II-like"/>
</dbReference>
<evidence type="ECO:0000313" key="3">
    <source>
        <dbReference type="Ensembl" id="ENSSRHP00000094662.1"/>
    </source>
</evidence>
<evidence type="ECO:0000313" key="4">
    <source>
        <dbReference type="Proteomes" id="UP000472270"/>
    </source>
</evidence>
<dbReference type="PANTHER" id="PTHR46609:SF8">
    <property type="entry name" value="YQAJ VIRAL RECOMBINASE DOMAIN-CONTAINING PROTEIN"/>
    <property type="match status" value="1"/>
</dbReference>
<feature type="domain" description="YqaJ viral recombinase" evidence="2">
    <location>
        <begin position="148"/>
        <end position="298"/>
    </location>
</feature>
<dbReference type="Ensembl" id="ENSSRHT00000097226.1">
    <property type="protein sequence ID" value="ENSSRHP00000094662.1"/>
    <property type="gene ID" value="ENSSRHG00000046577.1"/>
</dbReference>
<dbReference type="PANTHER" id="PTHR46609">
    <property type="entry name" value="EXONUCLEASE, PHAGE-TYPE/RECB, C-TERMINAL DOMAIN-CONTAINING PROTEIN"/>
    <property type="match status" value="1"/>
</dbReference>
<name>A0A673MW71_9TELE</name>
<feature type="signal peptide" evidence="1">
    <location>
        <begin position="1"/>
        <end position="21"/>
    </location>
</feature>
<keyword evidence="1" id="KW-0732">Signal</keyword>
<dbReference type="GO" id="GO:0006281">
    <property type="term" value="P:DNA repair"/>
    <property type="evidence" value="ECO:0007669"/>
    <property type="project" value="UniProtKB-ARBA"/>
</dbReference>
<accession>A0A673MW71</accession>
<dbReference type="InterPro" id="IPR051703">
    <property type="entry name" value="NF-kappa-B_Signaling_Reg"/>
</dbReference>
<proteinExistence type="predicted"/>
<reference evidence="3" key="2">
    <citation type="submission" date="2025-09" db="UniProtKB">
        <authorList>
            <consortium name="Ensembl"/>
        </authorList>
    </citation>
    <scope>IDENTIFICATION</scope>
</reference>
<dbReference type="Gene3D" id="3.90.320.10">
    <property type="match status" value="1"/>
</dbReference>